<dbReference type="Pfam" id="PF06912">
    <property type="entry name" value="DUF1275"/>
    <property type="match status" value="1"/>
</dbReference>
<keyword evidence="1" id="KW-1133">Transmembrane helix</keyword>
<dbReference type="InterPro" id="IPR010699">
    <property type="entry name" value="DUF1275"/>
</dbReference>
<feature type="transmembrane region" description="Helical" evidence="1">
    <location>
        <begin position="124"/>
        <end position="145"/>
    </location>
</feature>
<feature type="transmembrane region" description="Helical" evidence="1">
    <location>
        <begin position="205"/>
        <end position="223"/>
    </location>
</feature>
<protein>
    <submittedName>
        <fullName evidence="2">YoaK family protein</fullName>
    </submittedName>
</protein>
<accession>A0ABV9YRM0</accession>
<evidence type="ECO:0000313" key="3">
    <source>
        <dbReference type="Proteomes" id="UP001595947"/>
    </source>
</evidence>
<comment type="caution">
    <text evidence="2">The sequence shown here is derived from an EMBL/GenBank/DDBJ whole genome shotgun (WGS) entry which is preliminary data.</text>
</comment>
<keyword evidence="1" id="KW-0472">Membrane</keyword>
<gene>
    <name evidence="2" type="ORF">ACFPBZ_19805</name>
</gene>
<feature type="transmembrane region" description="Helical" evidence="1">
    <location>
        <begin position="182"/>
        <end position="199"/>
    </location>
</feature>
<feature type="transmembrane region" description="Helical" evidence="1">
    <location>
        <begin position="60"/>
        <end position="84"/>
    </location>
</feature>
<feature type="transmembrane region" description="Helical" evidence="1">
    <location>
        <begin position="12"/>
        <end position="36"/>
    </location>
</feature>
<keyword evidence="3" id="KW-1185">Reference proteome</keyword>
<keyword evidence="1" id="KW-0812">Transmembrane</keyword>
<dbReference type="PANTHER" id="PTHR37314:SF4">
    <property type="entry name" value="UPF0700 TRANSMEMBRANE PROTEIN YOAK"/>
    <property type="match status" value="1"/>
</dbReference>
<dbReference type="RefSeq" id="WP_378037818.1">
    <property type="nucleotide sequence ID" value="NZ_JBHSIV010000023.1"/>
</dbReference>
<evidence type="ECO:0000313" key="2">
    <source>
        <dbReference type="EMBL" id="MFC5064477.1"/>
    </source>
</evidence>
<dbReference type="PANTHER" id="PTHR37314">
    <property type="entry name" value="SLR0142 PROTEIN"/>
    <property type="match status" value="1"/>
</dbReference>
<evidence type="ECO:0000256" key="1">
    <source>
        <dbReference type="SAM" id="Phobius"/>
    </source>
</evidence>
<name>A0ABV9YRM0_9PSEU</name>
<dbReference type="EMBL" id="JBHSIV010000023">
    <property type="protein sequence ID" value="MFC5064477.1"/>
    <property type="molecule type" value="Genomic_DNA"/>
</dbReference>
<proteinExistence type="predicted"/>
<dbReference type="Proteomes" id="UP001595947">
    <property type="component" value="Unassembled WGS sequence"/>
</dbReference>
<sequence>MTGFDHPERAPRLLGAVTIVLTGAAGAIDAVTFFAFNEVFASTMTGNLVLLGLDVGRGRWFQALEALIAIVGYSSGLIAGTLSAGLAMRRWPWRNAVGVALTVELALLVAVGIGYYALSDPGELTLRAVLLVLGAAVAMGIQAAAMRYVGPAGTPTNFLTGTVTNWVSAMVELHKPSWNSNSALRIGAIVVFAGIGAVVQTHLPAFSYAVPVLLVAVAIGLMARVTVLNHGGLTTGDPQFAPDGARQES</sequence>
<organism evidence="2 3">
    <name type="scientific">Actinomycetospora atypica</name>
    <dbReference type="NCBI Taxonomy" id="1290095"/>
    <lineage>
        <taxon>Bacteria</taxon>
        <taxon>Bacillati</taxon>
        <taxon>Actinomycetota</taxon>
        <taxon>Actinomycetes</taxon>
        <taxon>Pseudonocardiales</taxon>
        <taxon>Pseudonocardiaceae</taxon>
        <taxon>Actinomycetospora</taxon>
    </lineage>
</organism>
<feature type="transmembrane region" description="Helical" evidence="1">
    <location>
        <begin position="96"/>
        <end position="118"/>
    </location>
</feature>
<reference evidence="3" key="1">
    <citation type="journal article" date="2019" name="Int. J. Syst. Evol. Microbiol.">
        <title>The Global Catalogue of Microorganisms (GCM) 10K type strain sequencing project: providing services to taxonomists for standard genome sequencing and annotation.</title>
        <authorList>
            <consortium name="The Broad Institute Genomics Platform"/>
            <consortium name="The Broad Institute Genome Sequencing Center for Infectious Disease"/>
            <person name="Wu L."/>
            <person name="Ma J."/>
        </authorList>
    </citation>
    <scope>NUCLEOTIDE SEQUENCE [LARGE SCALE GENOMIC DNA]</scope>
    <source>
        <strain evidence="3">CGMCC 4.7093</strain>
    </source>
</reference>